<keyword evidence="5 10" id="KW-0732">Signal</keyword>
<feature type="signal peptide" evidence="10">
    <location>
        <begin position="1"/>
        <end position="29"/>
    </location>
</feature>
<dbReference type="Proteomes" id="UP000554482">
    <property type="component" value="Unassembled WGS sequence"/>
</dbReference>
<accession>A0A7J6WSU2</accession>
<keyword evidence="3" id="KW-0433">Leucine-rich repeat</keyword>
<gene>
    <name evidence="12" type="ORF">FRX31_009962</name>
</gene>
<dbReference type="InterPro" id="IPR013210">
    <property type="entry name" value="LRR_N_plant-typ"/>
</dbReference>
<keyword evidence="8" id="KW-0472">Membrane</keyword>
<dbReference type="FunFam" id="3.80.10.10:FF:000111">
    <property type="entry name" value="LRR receptor-like serine/threonine-protein kinase ERECTA"/>
    <property type="match status" value="1"/>
</dbReference>
<evidence type="ECO:0000256" key="2">
    <source>
        <dbReference type="ARBA" id="ARBA00009592"/>
    </source>
</evidence>
<keyword evidence="12" id="KW-0418">Kinase</keyword>
<keyword evidence="4" id="KW-0812">Transmembrane</keyword>
<dbReference type="InterPro" id="IPR032675">
    <property type="entry name" value="LRR_dom_sf"/>
</dbReference>
<comment type="similarity">
    <text evidence="2">Belongs to the RLP family.</text>
</comment>
<keyword evidence="7" id="KW-1133">Transmembrane helix</keyword>
<evidence type="ECO:0000256" key="9">
    <source>
        <dbReference type="ARBA" id="ARBA00023180"/>
    </source>
</evidence>
<evidence type="ECO:0000256" key="5">
    <source>
        <dbReference type="ARBA" id="ARBA00022729"/>
    </source>
</evidence>
<name>A0A7J6WSU2_THATH</name>
<keyword evidence="6" id="KW-0677">Repeat</keyword>
<dbReference type="PANTHER" id="PTHR48060:SF21">
    <property type="entry name" value="L DOMAIN-LIKE PROTEIN"/>
    <property type="match status" value="1"/>
</dbReference>
<evidence type="ECO:0000256" key="6">
    <source>
        <dbReference type="ARBA" id="ARBA00022737"/>
    </source>
</evidence>
<evidence type="ECO:0000256" key="7">
    <source>
        <dbReference type="ARBA" id="ARBA00022989"/>
    </source>
</evidence>
<keyword evidence="9" id="KW-0325">Glycoprotein</keyword>
<dbReference type="SUPFAM" id="SSF52058">
    <property type="entry name" value="L domain-like"/>
    <property type="match status" value="1"/>
</dbReference>
<dbReference type="Pfam" id="PF08263">
    <property type="entry name" value="LRRNT_2"/>
    <property type="match status" value="1"/>
</dbReference>
<keyword evidence="12" id="KW-0808">Transferase</keyword>
<dbReference type="Pfam" id="PF13855">
    <property type="entry name" value="LRR_8"/>
    <property type="match status" value="1"/>
</dbReference>
<comment type="caution">
    <text evidence="12">The sequence shown here is derived from an EMBL/GenBank/DDBJ whole genome shotgun (WGS) entry which is preliminary data.</text>
</comment>
<dbReference type="OrthoDB" id="676979at2759"/>
<dbReference type="Gene3D" id="3.80.10.10">
    <property type="entry name" value="Ribonuclease Inhibitor"/>
    <property type="match status" value="1"/>
</dbReference>
<protein>
    <submittedName>
        <fullName evidence="12">Leucine-rich repeat receptor-like protein kinase pxc2</fullName>
    </submittedName>
</protein>
<evidence type="ECO:0000313" key="13">
    <source>
        <dbReference type="Proteomes" id="UP000554482"/>
    </source>
</evidence>
<dbReference type="InterPro" id="IPR001611">
    <property type="entry name" value="Leu-rich_rpt"/>
</dbReference>
<dbReference type="Pfam" id="PF00560">
    <property type="entry name" value="LRR_1"/>
    <property type="match status" value="2"/>
</dbReference>
<comment type="subcellular location">
    <subcellularLocation>
        <location evidence="1">Membrane</location>
        <topology evidence="1">Single-pass membrane protein</topology>
    </subcellularLocation>
</comment>
<evidence type="ECO:0000256" key="8">
    <source>
        <dbReference type="ARBA" id="ARBA00023136"/>
    </source>
</evidence>
<evidence type="ECO:0000259" key="11">
    <source>
        <dbReference type="Pfam" id="PF08263"/>
    </source>
</evidence>
<dbReference type="AlphaFoldDB" id="A0A7J6WSU2"/>
<evidence type="ECO:0000256" key="3">
    <source>
        <dbReference type="ARBA" id="ARBA00022614"/>
    </source>
</evidence>
<dbReference type="EMBL" id="JABWDY010010737">
    <property type="protein sequence ID" value="KAF5200449.1"/>
    <property type="molecule type" value="Genomic_DNA"/>
</dbReference>
<evidence type="ECO:0000256" key="1">
    <source>
        <dbReference type="ARBA" id="ARBA00004167"/>
    </source>
</evidence>
<keyword evidence="13" id="KW-1185">Reference proteome</keyword>
<organism evidence="12 13">
    <name type="scientific">Thalictrum thalictroides</name>
    <name type="common">Rue-anemone</name>
    <name type="synonym">Anemone thalictroides</name>
    <dbReference type="NCBI Taxonomy" id="46969"/>
    <lineage>
        <taxon>Eukaryota</taxon>
        <taxon>Viridiplantae</taxon>
        <taxon>Streptophyta</taxon>
        <taxon>Embryophyta</taxon>
        <taxon>Tracheophyta</taxon>
        <taxon>Spermatophyta</taxon>
        <taxon>Magnoliopsida</taxon>
        <taxon>Ranunculales</taxon>
        <taxon>Ranunculaceae</taxon>
        <taxon>Thalictroideae</taxon>
        <taxon>Thalictrum</taxon>
    </lineage>
</organism>
<dbReference type="GO" id="GO:0016020">
    <property type="term" value="C:membrane"/>
    <property type="evidence" value="ECO:0007669"/>
    <property type="project" value="UniProtKB-SubCell"/>
</dbReference>
<feature type="chain" id="PRO_5029852918" evidence="10">
    <location>
        <begin position="30"/>
        <end position="319"/>
    </location>
</feature>
<proteinExistence type="inferred from homology"/>
<reference evidence="12 13" key="1">
    <citation type="submission" date="2020-06" db="EMBL/GenBank/DDBJ databases">
        <title>Transcriptomic and genomic resources for Thalictrum thalictroides and T. hernandezii: Facilitating candidate gene discovery in an emerging model plant lineage.</title>
        <authorList>
            <person name="Arias T."/>
            <person name="Riano-Pachon D.M."/>
            <person name="Di Stilio V.S."/>
        </authorList>
    </citation>
    <scope>NUCLEOTIDE SEQUENCE [LARGE SCALE GENOMIC DNA]</scope>
    <source>
        <strain evidence="13">cv. WT478/WT964</strain>
        <tissue evidence="12">Leaves</tissue>
    </source>
</reference>
<dbReference type="InterPro" id="IPR053211">
    <property type="entry name" value="DNA_repair-toleration"/>
</dbReference>
<feature type="domain" description="Leucine-rich repeat-containing N-terminal plant-type" evidence="11">
    <location>
        <begin position="34"/>
        <end position="71"/>
    </location>
</feature>
<dbReference type="GO" id="GO:0016301">
    <property type="term" value="F:kinase activity"/>
    <property type="evidence" value="ECO:0007669"/>
    <property type="project" value="UniProtKB-KW"/>
</dbReference>
<keyword evidence="12" id="KW-0675">Receptor</keyword>
<dbReference type="PANTHER" id="PTHR48060">
    <property type="entry name" value="DNA DAMAGE-REPAIR/TOLERATION PROTEIN DRT100"/>
    <property type="match status" value="1"/>
</dbReference>
<evidence type="ECO:0000313" key="12">
    <source>
        <dbReference type="EMBL" id="KAF5200449.1"/>
    </source>
</evidence>
<evidence type="ECO:0000256" key="4">
    <source>
        <dbReference type="ARBA" id="ARBA00022692"/>
    </source>
</evidence>
<sequence length="319" mass="34903">MALAFTSATHHLALVLLLLVTVLSPLCFAKCHVDDEAGLLAFKSGITHDPSGFLSSWIPGTDCCRWSNIQCINTDRVTDLNLYGDTTNPNGSLTGTISPSLFIKVRQLSRIFIEDHPKMTGTLPKDIFNLPRLQFLSIKNTKLSGQLRIDIGPKSVRFQELSLSANQFTGSIPNSISQFTHLTALNLNDNKFSGGIPNGIRRLTKLTHLALKGNQLSGGIPNIFKSFALRELDLSYNKLSGGIPPSFSSLAPQLQFFRASHNALTGRIPAYISNFQQLDGLDLSYNRLSGPIPTTKFPAESFIRNDGLCGSPLPPCKKY</sequence>
<evidence type="ECO:0000256" key="10">
    <source>
        <dbReference type="SAM" id="SignalP"/>
    </source>
</evidence>